<dbReference type="SMART" id="SM00534">
    <property type="entry name" value="MUTSac"/>
    <property type="match status" value="1"/>
</dbReference>
<evidence type="ECO:0000256" key="1">
    <source>
        <dbReference type="ARBA" id="ARBA00022741"/>
    </source>
</evidence>
<comment type="caution">
    <text evidence="5">The sequence shown here is derived from an EMBL/GenBank/DDBJ whole genome shotgun (WGS) entry which is preliminary data.</text>
</comment>
<dbReference type="GO" id="GO:0005829">
    <property type="term" value="C:cytosol"/>
    <property type="evidence" value="ECO:0007669"/>
    <property type="project" value="TreeGrafter"/>
</dbReference>
<evidence type="ECO:0000259" key="4">
    <source>
        <dbReference type="PROSITE" id="PS00486"/>
    </source>
</evidence>
<dbReference type="AlphaFoldDB" id="S9SD47"/>
<name>S9SD47_9RHOB</name>
<dbReference type="InterPro" id="IPR027417">
    <property type="entry name" value="P-loop_NTPase"/>
</dbReference>
<dbReference type="Proteomes" id="UP000015346">
    <property type="component" value="Unassembled WGS sequence"/>
</dbReference>
<dbReference type="GO" id="GO:0006298">
    <property type="term" value="P:mismatch repair"/>
    <property type="evidence" value="ECO:0007669"/>
    <property type="project" value="InterPro"/>
</dbReference>
<evidence type="ECO:0000313" key="6">
    <source>
        <dbReference type="Proteomes" id="UP000015346"/>
    </source>
</evidence>
<accession>S9SD47</accession>
<organism evidence="5 6">
    <name type="scientific">Rubellimicrobium thermophilum DSM 16684</name>
    <dbReference type="NCBI Taxonomy" id="1123069"/>
    <lineage>
        <taxon>Bacteria</taxon>
        <taxon>Pseudomonadati</taxon>
        <taxon>Pseudomonadota</taxon>
        <taxon>Alphaproteobacteria</taxon>
        <taxon>Rhodobacterales</taxon>
        <taxon>Roseobacteraceae</taxon>
        <taxon>Rubellimicrobium</taxon>
    </lineage>
</organism>
<dbReference type="PANTHER" id="PTHR11361:SF34">
    <property type="entry name" value="DNA MISMATCH REPAIR PROTEIN MSH1, MITOCHONDRIAL"/>
    <property type="match status" value="1"/>
</dbReference>
<keyword evidence="3" id="KW-0238">DNA-binding</keyword>
<reference evidence="5 6" key="1">
    <citation type="journal article" date="2013" name="Stand. Genomic Sci.">
        <title>Genome sequence of the reddish-pigmented Rubellimicrobium thermophilum type strain (DSM 16684(T)), a member of the Roseobacter clade.</title>
        <authorList>
            <person name="Fiebig A."/>
            <person name="Riedel T."/>
            <person name="Gronow S."/>
            <person name="Petersen J."/>
            <person name="Klenk H.P."/>
            <person name="Goker M."/>
        </authorList>
    </citation>
    <scope>NUCLEOTIDE SEQUENCE [LARGE SCALE GENOMIC DNA]</scope>
    <source>
        <strain evidence="5 6">DSM 16684</strain>
    </source>
</reference>
<dbReference type="EMBL" id="AOLV01000028">
    <property type="protein sequence ID" value="EPX84139.1"/>
    <property type="molecule type" value="Genomic_DNA"/>
</dbReference>
<dbReference type="InterPro" id="IPR045076">
    <property type="entry name" value="MutS"/>
</dbReference>
<gene>
    <name evidence="5" type="ORF">ruthe_02349</name>
</gene>
<keyword evidence="6" id="KW-1185">Reference proteome</keyword>
<keyword evidence="1" id="KW-0547">Nucleotide-binding</keyword>
<proteinExistence type="predicted"/>
<dbReference type="STRING" id="1123069.ruthe_02349"/>
<dbReference type="GO" id="GO:0005524">
    <property type="term" value="F:ATP binding"/>
    <property type="evidence" value="ECO:0007669"/>
    <property type="project" value="UniProtKB-KW"/>
</dbReference>
<evidence type="ECO:0000256" key="3">
    <source>
        <dbReference type="ARBA" id="ARBA00023125"/>
    </source>
</evidence>
<dbReference type="GO" id="GO:0140664">
    <property type="term" value="F:ATP-dependent DNA damage sensor activity"/>
    <property type="evidence" value="ECO:0007669"/>
    <property type="project" value="InterPro"/>
</dbReference>
<dbReference type="PROSITE" id="PS00486">
    <property type="entry name" value="DNA_MISMATCH_REPAIR_2"/>
    <property type="match status" value="1"/>
</dbReference>
<dbReference type="PATRIC" id="fig|1123069.3.peg.2323"/>
<dbReference type="Pfam" id="PF00488">
    <property type="entry name" value="MutS_V"/>
    <property type="match status" value="1"/>
</dbReference>
<dbReference type="GO" id="GO:0030983">
    <property type="term" value="F:mismatched DNA binding"/>
    <property type="evidence" value="ECO:0007669"/>
    <property type="project" value="InterPro"/>
</dbReference>
<evidence type="ECO:0000313" key="5">
    <source>
        <dbReference type="EMBL" id="EPX84139.1"/>
    </source>
</evidence>
<protein>
    <submittedName>
        <fullName evidence="5">Mismatch repair ATPase (MutS family)</fullName>
    </submittedName>
</protein>
<dbReference type="SUPFAM" id="SSF52540">
    <property type="entry name" value="P-loop containing nucleoside triphosphate hydrolases"/>
    <property type="match status" value="1"/>
</dbReference>
<dbReference type="InterPro" id="IPR000432">
    <property type="entry name" value="DNA_mismatch_repair_MutS_C"/>
</dbReference>
<keyword evidence="2" id="KW-0067">ATP-binding</keyword>
<dbReference type="Gene3D" id="3.40.50.300">
    <property type="entry name" value="P-loop containing nucleotide triphosphate hydrolases"/>
    <property type="match status" value="1"/>
</dbReference>
<feature type="domain" description="DNA mismatch repair proteins mutS family" evidence="4">
    <location>
        <begin position="72"/>
        <end position="88"/>
    </location>
</feature>
<dbReference type="HOGENOM" id="CLU_002472_8_1_5"/>
<dbReference type="Gene3D" id="6.10.140.430">
    <property type="match status" value="1"/>
</dbReference>
<evidence type="ECO:0000256" key="2">
    <source>
        <dbReference type="ARBA" id="ARBA00022840"/>
    </source>
</evidence>
<sequence>MGGKSTYLRQQGLIAVLAQAGGFVPAASCEMGLVSRLFSRVGAADDIGRGRSTFMVEMVETAAILNGADDRALVLLDEIGRGTATWDGLAIAWATLEHLEGVIGCRTLFATHYHELAGLAARLPGAGNVHVAATEWEGRLIFLHEVREGAADRSWGVQVARLAGLPPRVVARAKAVLRALEARAREGGPRALEDELPLFASAPPPEAPVPSALEERLRALDPDALSPREALEALYALKGLLDG</sequence>
<dbReference type="PANTHER" id="PTHR11361">
    <property type="entry name" value="DNA MISMATCH REPAIR PROTEIN MUTS FAMILY MEMBER"/>
    <property type="match status" value="1"/>
</dbReference>